<dbReference type="GO" id="GO:0000055">
    <property type="term" value="P:ribosomal large subunit export from nucleus"/>
    <property type="evidence" value="ECO:0007669"/>
    <property type="project" value="TreeGrafter"/>
</dbReference>
<organism evidence="3 4">
    <name type="scientific">Thalictrum thalictroides</name>
    <name type="common">Rue-anemone</name>
    <name type="synonym">Anemone thalictroides</name>
    <dbReference type="NCBI Taxonomy" id="46969"/>
    <lineage>
        <taxon>Eukaryota</taxon>
        <taxon>Viridiplantae</taxon>
        <taxon>Streptophyta</taxon>
        <taxon>Embryophyta</taxon>
        <taxon>Tracheophyta</taxon>
        <taxon>Spermatophyta</taxon>
        <taxon>Magnoliopsida</taxon>
        <taxon>Ranunculales</taxon>
        <taxon>Ranunculaceae</taxon>
        <taxon>Thalictroideae</taxon>
        <taxon>Thalictrum</taxon>
    </lineage>
</organism>
<comment type="subcellular location">
    <subcellularLocation>
        <location evidence="1">Cytoplasm</location>
    </subcellularLocation>
    <subcellularLocation>
        <location evidence="1">Nucleus</location>
    </subcellularLocation>
</comment>
<feature type="domain" description="Nmd3 N-terminal" evidence="2">
    <location>
        <begin position="19"/>
        <end position="143"/>
    </location>
</feature>
<keyword evidence="4" id="KW-1185">Reference proteome</keyword>
<dbReference type="OrthoDB" id="203821at2759"/>
<proteinExistence type="inferred from homology"/>
<evidence type="ECO:0000256" key="1">
    <source>
        <dbReference type="RuleBase" id="RU364108"/>
    </source>
</evidence>
<gene>
    <name evidence="3" type="ORF">FRX31_009574</name>
</gene>
<dbReference type="InterPro" id="IPR039768">
    <property type="entry name" value="Nmd3"/>
</dbReference>
<protein>
    <recommendedName>
        <fullName evidence="1">60S ribosomal export protein NMD3</fullName>
    </recommendedName>
</protein>
<dbReference type="PANTHER" id="PTHR12746:SF2">
    <property type="entry name" value="60S RIBOSOMAL EXPORT PROTEIN NMD3"/>
    <property type="match status" value="1"/>
</dbReference>
<reference evidence="3 4" key="1">
    <citation type="submission" date="2020-06" db="EMBL/GenBank/DDBJ databases">
        <title>Transcriptomic and genomic resources for Thalictrum thalictroides and T. hernandezii: Facilitating candidate gene discovery in an emerging model plant lineage.</title>
        <authorList>
            <person name="Arias T."/>
            <person name="Riano-Pachon D.M."/>
            <person name="Di Stilio V.S."/>
        </authorList>
    </citation>
    <scope>NUCLEOTIDE SEQUENCE [LARGE SCALE GENOMIC DNA]</scope>
    <source>
        <strain evidence="4">cv. WT478/WT964</strain>
        <tissue evidence="3">Leaves</tissue>
    </source>
</reference>
<dbReference type="Proteomes" id="UP000554482">
    <property type="component" value="Unassembled WGS sequence"/>
</dbReference>
<accession>A0A7J6WTX6</accession>
<dbReference type="GO" id="GO:0043023">
    <property type="term" value="F:ribosomal large subunit binding"/>
    <property type="evidence" value="ECO:0007669"/>
    <property type="project" value="InterPro"/>
</dbReference>
<evidence type="ECO:0000313" key="3">
    <source>
        <dbReference type="EMBL" id="KAF5200839.1"/>
    </source>
</evidence>
<dbReference type="GO" id="GO:0005634">
    <property type="term" value="C:nucleus"/>
    <property type="evidence" value="ECO:0007669"/>
    <property type="project" value="UniProtKB-SubCell"/>
</dbReference>
<dbReference type="InterPro" id="IPR007064">
    <property type="entry name" value="Nmd3_N"/>
</dbReference>
<dbReference type="Pfam" id="PF04981">
    <property type="entry name" value="NMD3"/>
    <property type="match status" value="1"/>
</dbReference>
<evidence type="ECO:0000313" key="4">
    <source>
        <dbReference type="Proteomes" id="UP000554482"/>
    </source>
</evidence>
<keyword evidence="1" id="KW-0539">Nucleus</keyword>
<dbReference type="GO" id="GO:0015031">
    <property type="term" value="P:protein transport"/>
    <property type="evidence" value="ECO:0007669"/>
    <property type="project" value="UniProtKB-KW"/>
</dbReference>
<sequence>MEENNGMFNVQQTVGSVLCCKCGIPMAPNSANMCVKCLRSEVDITEGLQNHVIIMWCPECQKYLQPPRTWIKAQLESKELLAFCVKRLRLNKVKLMNFEFIWTEPHSRRIKVKLTVQKEVLNGVKLEQAYIVEYVQTDHMCESMVAADQKFPHQDVITIIPSQAI</sequence>
<dbReference type="EMBL" id="JABWDY010010215">
    <property type="protein sequence ID" value="KAF5200839.1"/>
    <property type="molecule type" value="Genomic_DNA"/>
</dbReference>
<dbReference type="GO" id="GO:0005737">
    <property type="term" value="C:cytoplasm"/>
    <property type="evidence" value="ECO:0007669"/>
    <property type="project" value="UniProtKB-SubCell"/>
</dbReference>
<keyword evidence="1" id="KW-0963">Cytoplasm</keyword>
<dbReference type="PANTHER" id="PTHR12746">
    <property type="entry name" value="NONSENSE-MEDIATED MRNA DECAY PROTEIN 3"/>
    <property type="match status" value="1"/>
</dbReference>
<keyword evidence="1" id="KW-0813">Transport</keyword>
<comment type="similarity">
    <text evidence="1">Belongs to the NMD3 family.</text>
</comment>
<dbReference type="AlphaFoldDB" id="A0A7J6WTX6"/>
<evidence type="ECO:0000259" key="2">
    <source>
        <dbReference type="Pfam" id="PF04981"/>
    </source>
</evidence>
<comment type="function">
    <text evidence="1">Acts as an adapter for the XPO1/CRM1-mediated export of the 60S ribosomal subunit.</text>
</comment>
<keyword evidence="1" id="KW-0653">Protein transport</keyword>
<comment type="caution">
    <text evidence="3">The sequence shown here is derived from an EMBL/GenBank/DDBJ whole genome shotgun (WGS) entry which is preliminary data.</text>
</comment>
<name>A0A7J6WTX6_THATH</name>